<reference evidence="4 5" key="1">
    <citation type="submission" date="2024-09" db="EMBL/GenBank/DDBJ databases">
        <authorList>
            <person name="Sun Q."/>
            <person name="Mori K."/>
        </authorList>
    </citation>
    <scope>NUCLEOTIDE SEQUENCE [LARGE SCALE GENOMIC DNA]</scope>
    <source>
        <strain evidence="4 5">NCAIM B.02604</strain>
    </source>
</reference>
<keyword evidence="5" id="KW-1185">Reference proteome</keyword>
<evidence type="ECO:0000313" key="5">
    <source>
        <dbReference type="Proteomes" id="UP001589862"/>
    </source>
</evidence>
<organism evidence="4 5">
    <name type="scientific">Micrococcoides hystricis</name>
    <dbReference type="NCBI Taxonomy" id="1572761"/>
    <lineage>
        <taxon>Bacteria</taxon>
        <taxon>Bacillati</taxon>
        <taxon>Actinomycetota</taxon>
        <taxon>Actinomycetes</taxon>
        <taxon>Micrococcales</taxon>
        <taxon>Micrococcaceae</taxon>
        <taxon>Micrococcoides</taxon>
    </lineage>
</organism>
<dbReference type="RefSeq" id="WP_377457609.1">
    <property type="nucleotide sequence ID" value="NZ_JBHLUB010000001.1"/>
</dbReference>
<comment type="caution">
    <text evidence="4">The sequence shown here is derived from an EMBL/GenBank/DDBJ whole genome shotgun (WGS) entry which is preliminary data.</text>
</comment>
<accession>A0ABV6P7F9</accession>
<dbReference type="InterPro" id="IPR046281">
    <property type="entry name" value="DUF6318"/>
</dbReference>
<keyword evidence="2" id="KW-0732">Signal</keyword>
<dbReference type="Proteomes" id="UP001589862">
    <property type="component" value="Unassembled WGS sequence"/>
</dbReference>
<feature type="compositionally biased region" description="Low complexity" evidence="1">
    <location>
        <begin position="32"/>
        <end position="61"/>
    </location>
</feature>
<dbReference type="PROSITE" id="PS51257">
    <property type="entry name" value="PROKAR_LIPOPROTEIN"/>
    <property type="match status" value="1"/>
</dbReference>
<dbReference type="Pfam" id="PF19843">
    <property type="entry name" value="DUF6318"/>
    <property type="match status" value="1"/>
</dbReference>
<dbReference type="EMBL" id="JBHLUB010000001">
    <property type="protein sequence ID" value="MFC0581068.1"/>
    <property type="molecule type" value="Genomic_DNA"/>
</dbReference>
<evidence type="ECO:0000256" key="2">
    <source>
        <dbReference type="SAM" id="SignalP"/>
    </source>
</evidence>
<protein>
    <submittedName>
        <fullName evidence="4">DUF6318 family protein</fullName>
    </submittedName>
</protein>
<evidence type="ECO:0000256" key="1">
    <source>
        <dbReference type="SAM" id="MobiDB-lite"/>
    </source>
</evidence>
<feature type="domain" description="DUF6318" evidence="3">
    <location>
        <begin position="61"/>
        <end position="204"/>
    </location>
</feature>
<feature type="signal peptide" evidence="2">
    <location>
        <begin position="1"/>
        <end position="23"/>
    </location>
</feature>
<gene>
    <name evidence="4" type="ORF">ACFFFR_01515</name>
</gene>
<evidence type="ECO:0000259" key="3">
    <source>
        <dbReference type="Pfam" id="PF19843"/>
    </source>
</evidence>
<name>A0ABV6P7F9_9MICC</name>
<proteinExistence type="predicted"/>
<feature type="region of interest" description="Disordered" evidence="1">
    <location>
        <begin position="23"/>
        <end position="89"/>
    </location>
</feature>
<feature type="chain" id="PRO_5046870081" evidence="2">
    <location>
        <begin position="24"/>
        <end position="225"/>
    </location>
</feature>
<sequence>MNLPKRLLSLALAVPLLFVSACGDEETPGQTPSPENSSPGSSTPPSSPSPSGQGSSPSTSGEYKPATLEHPAQNVQVPKYPETGKKDNKEGREAAARYFFEALNYVKETGKRDALDEVSHPVCELCYTYQKRIGDHYRTGGWIVDSKAHSLELQEQPEVDEHGRYRINFSVKQNPGTAVEKNDSSLEYDEQPGSLSKGTLWVQYWPKKQRVVVLHYGPTDSQPTS</sequence>
<evidence type="ECO:0000313" key="4">
    <source>
        <dbReference type="EMBL" id="MFC0581068.1"/>
    </source>
</evidence>